<proteinExistence type="predicted"/>
<evidence type="ECO:0000256" key="1">
    <source>
        <dbReference type="SAM" id="MobiDB-lite"/>
    </source>
</evidence>
<comment type="caution">
    <text evidence="2">The sequence shown here is derived from an EMBL/GenBank/DDBJ whole genome shotgun (WGS) entry which is preliminary data.</text>
</comment>
<gene>
    <name evidence="2" type="ORF">EYW49_18460</name>
</gene>
<feature type="region of interest" description="Disordered" evidence="1">
    <location>
        <begin position="75"/>
        <end position="106"/>
    </location>
</feature>
<sequence>MFGLHPAVDRIDRHGDGRLARAVGRLGRLARASAYAAAVMLVVSGATGADDPPASKKVGTERIVVDPKAPTPAVEIPHGTAPAPAPSAPAAPAGPRPEVQTGTEALPPPVAAMRKRLLETAYSGDLERLRKVIQSNEMPPIFSINEIGDPIDYIKSQSGDGKGLELLAILTDVLEASWVRLNPGTPQEMYVWPSFAALPLDDLPPGRVVELYKIVTSSDLEEMRSVGRYTFYTVGIGPDGTWHWFKLAD</sequence>
<reference evidence="2 3" key="1">
    <citation type="submission" date="2019-02" db="EMBL/GenBank/DDBJ databases">
        <title>Siculibacillus lacustris gen. nov., sp. nov., a new rosette-forming bacterium isolated from a freshwater crater lake (Lake St. Ana, Romania).</title>
        <authorList>
            <person name="Felfoldi T."/>
            <person name="Marton Z."/>
            <person name="Szabo A."/>
            <person name="Mentes A."/>
            <person name="Boka K."/>
            <person name="Marialigeti K."/>
            <person name="Mathe I."/>
            <person name="Koncz M."/>
            <person name="Schumann P."/>
            <person name="Toth E."/>
        </authorList>
    </citation>
    <scope>NUCLEOTIDE SEQUENCE [LARGE SCALE GENOMIC DNA]</scope>
    <source>
        <strain evidence="2 3">SA-279</strain>
    </source>
</reference>
<organism evidence="2 3">
    <name type="scientific">Siculibacillus lacustris</name>
    <dbReference type="NCBI Taxonomy" id="1549641"/>
    <lineage>
        <taxon>Bacteria</taxon>
        <taxon>Pseudomonadati</taxon>
        <taxon>Pseudomonadota</taxon>
        <taxon>Alphaproteobacteria</taxon>
        <taxon>Hyphomicrobiales</taxon>
        <taxon>Ancalomicrobiaceae</taxon>
        <taxon>Siculibacillus</taxon>
    </lineage>
</organism>
<accession>A0A4Q9VJ72</accession>
<keyword evidence="3" id="KW-1185">Reference proteome</keyword>
<dbReference type="EMBL" id="SJFN01000034">
    <property type="protein sequence ID" value="TBW34422.1"/>
    <property type="molecule type" value="Genomic_DNA"/>
</dbReference>
<dbReference type="AlphaFoldDB" id="A0A4Q9VJ72"/>
<feature type="compositionally biased region" description="Pro residues" evidence="1">
    <location>
        <begin position="83"/>
        <end position="95"/>
    </location>
</feature>
<name>A0A4Q9VJ72_9HYPH</name>
<dbReference type="OrthoDB" id="9809589at2"/>
<evidence type="ECO:0000313" key="2">
    <source>
        <dbReference type="EMBL" id="TBW34422.1"/>
    </source>
</evidence>
<dbReference type="RefSeq" id="WP_131311107.1">
    <property type="nucleotide sequence ID" value="NZ_SJFN01000034.1"/>
</dbReference>
<dbReference type="Proteomes" id="UP000292781">
    <property type="component" value="Unassembled WGS sequence"/>
</dbReference>
<protein>
    <submittedName>
        <fullName evidence="2">Uncharacterized protein</fullName>
    </submittedName>
</protein>
<evidence type="ECO:0000313" key="3">
    <source>
        <dbReference type="Proteomes" id="UP000292781"/>
    </source>
</evidence>